<keyword evidence="1" id="KW-1133">Transmembrane helix</keyword>
<organism evidence="2">
    <name type="scientific">Trichodesmium erythraeum (strain IMS101)</name>
    <dbReference type="NCBI Taxonomy" id="203124"/>
    <lineage>
        <taxon>Bacteria</taxon>
        <taxon>Bacillati</taxon>
        <taxon>Cyanobacteriota</taxon>
        <taxon>Cyanophyceae</taxon>
        <taxon>Oscillatoriophycideae</taxon>
        <taxon>Oscillatoriales</taxon>
        <taxon>Microcoleaceae</taxon>
        <taxon>Trichodesmium</taxon>
    </lineage>
</organism>
<protein>
    <recommendedName>
        <fullName evidence="3">FHA domain-containing protein</fullName>
    </recommendedName>
</protein>
<feature type="transmembrane region" description="Helical" evidence="1">
    <location>
        <begin position="37"/>
        <end position="58"/>
    </location>
</feature>
<dbReference type="eggNOG" id="ENOG502Z9TF">
    <property type="taxonomic scope" value="Bacteria"/>
</dbReference>
<keyword evidence="1" id="KW-0472">Membrane</keyword>
<keyword evidence="1" id="KW-0812">Transmembrane</keyword>
<dbReference type="EMBL" id="CP000393">
    <property type="protein sequence ID" value="ABG52433.1"/>
    <property type="molecule type" value="Genomic_DNA"/>
</dbReference>
<name>Q10Z91_TRIEI</name>
<proteinExistence type="predicted"/>
<evidence type="ECO:0000256" key="1">
    <source>
        <dbReference type="SAM" id="Phobius"/>
    </source>
</evidence>
<dbReference type="RefSeq" id="WP_011612778.1">
    <property type="nucleotide sequence ID" value="NC_008312.1"/>
</dbReference>
<evidence type="ECO:0008006" key="3">
    <source>
        <dbReference type="Google" id="ProtNLM"/>
    </source>
</evidence>
<gene>
    <name evidence="2" type="ordered locus">Tery_3330</name>
</gene>
<dbReference type="AlphaFoldDB" id="Q10Z91"/>
<dbReference type="HOGENOM" id="CLU_764922_0_0_3"/>
<feature type="transmembrane region" description="Helical" evidence="1">
    <location>
        <begin position="5"/>
        <end position="25"/>
    </location>
</feature>
<sequence>MKLYFYILSGITSALLGWNIGQLFLSDFGLFNLLAEVGIFPEIILFPCIAISLAMGSIANEIFLSNPTRPKISLRTLPAPLFIAFIIGIIFGLVAGGIYQIFLAPEIAVPPFIVRICGWLIVGASVGSAEGLSWRWRSIQAGNPKYFRKRLFLSMITASIASLIAAIAFELLRQIQGSMPASFKSYEDPFGFAILGLCLGIAFSITNFTPSYLPALRAGSGFEYSGEEYDDIDPRRTVLSRDYPRINSSLLKFISYRSQYKYDNDYKIEEGLSMELPDQGIIRIGSANKAQICLPHLPLHAADIRLKRKNAILFPNPRFFDTVAINGTRLSSSRNIDLKHNYVLTFYTNAQDDNIEVPECYRMVFYNRFFDPMA</sequence>
<evidence type="ECO:0000313" key="2">
    <source>
        <dbReference type="EMBL" id="ABG52433.1"/>
    </source>
</evidence>
<feature type="transmembrane region" description="Helical" evidence="1">
    <location>
        <begin position="79"/>
        <end position="102"/>
    </location>
</feature>
<dbReference type="STRING" id="203124.Tery_3330"/>
<accession>Q10Z91</accession>
<feature type="transmembrane region" description="Helical" evidence="1">
    <location>
        <begin position="189"/>
        <end position="208"/>
    </location>
</feature>
<dbReference type="KEGG" id="ter:Tery_3330"/>
<feature type="transmembrane region" description="Helical" evidence="1">
    <location>
        <begin position="108"/>
        <end position="129"/>
    </location>
</feature>
<dbReference type="OrthoDB" id="573542at2"/>
<reference evidence="2" key="1">
    <citation type="submission" date="2006-06" db="EMBL/GenBank/DDBJ databases">
        <title>Complete sequence of Trichodesmium erythraeum IMS101.</title>
        <authorList>
            <consortium name="US DOE Joint Genome Institute"/>
            <person name="Copeland A."/>
            <person name="Lucas S."/>
            <person name="Lapidus A."/>
            <person name="Barry K."/>
            <person name="Detter J.C."/>
            <person name="Glavina del Rio T."/>
            <person name="Hammon N."/>
            <person name="Israni S."/>
            <person name="Dalin E."/>
            <person name="Tice H."/>
            <person name="Pitluck S."/>
            <person name="Kiss H."/>
            <person name="Munk A.C."/>
            <person name="Brettin T."/>
            <person name="Bruce D."/>
            <person name="Han C."/>
            <person name="Tapia R."/>
            <person name="Gilna P."/>
            <person name="Schmutz J."/>
            <person name="Larimer F."/>
            <person name="Land M."/>
            <person name="Hauser L."/>
            <person name="Kyrpides N."/>
            <person name="Kim E."/>
            <person name="Richardson P."/>
        </authorList>
    </citation>
    <scope>NUCLEOTIDE SEQUENCE [LARGE SCALE GENOMIC DNA]</scope>
    <source>
        <strain evidence="2">IMS101</strain>
    </source>
</reference>
<feature type="transmembrane region" description="Helical" evidence="1">
    <location>
        <begin position="150"/>
        <end position="169"/>
    </location>
</feature>